<comment type="similarity">
    <text evidence="1">Belongs to the universal stress protein A family.</text>
</comment>
<evidence type="ECO:0000259" key="2">
    <source>
        <dbReference type="Pfam" id="PF00582"/>
    </source>
</evidence>
<reference evidence="4" key="1">
    <citation type="journal article" date="2019" name="Int. J. Syst. Evol. Microbiol.">
        <title>The Global Catalogue of Microorganisms (GCM) 10K type strain sequencing project: providing services to taxonomists for standard genome sequencing and annotation.</title>
        <authorList>
            <consortium name="The Broad Institute Genomics Platform"/>
            <consortium name="The Broad Institute Genome Sequencing Center for Infectious Disease"/>
            <person name="Wu L."/>
            <person name="Ma J."/>
        </authorList>
    </citation>
    <scope>NUCLEOTIDE SEQUENCE [LARGE SCALE GENOMIC DNA]</scope>
    <source>
        <strain evidence="4">KACC 12649</strain>
    </source>
</reference>
<dbReference type="Gene3D" id="3.40.50.620">
    <property type="entry name" value="HUPs"/>
    <property type="match status" value="1"/>
</dbReference>
<evidence type="ECO:0000313" key="4">
    <source>
        <dbReference type="Proteomes" id="UP001596050"/>
    </source>
</evidence>
<dbReference type="PANTHER" id="PTHR46268">
    <property type="entry name" value="STRESS RESPONSE PROTEIN NHAX"/>
    <property type="match status" value="1"/>
</dbReference>
<name>A0ABW0LDT2_9BURK</name>
<protein>
    <submittedName>
        <fullName evidence="3">Universal stress protein</fullName>
    </submittedName>
</protein>
<evidence type="ECO:0000313" key="3">
    <source>
        <dbReference type="EMBL" id="MFC5462908.1"/>
    </source>
</evidence>
<dbReference type="InterPro" id="IPR006015">
    <property type="entry name" value="Universal_stress_UspA"/>
</dbReference>
<dbReference type="InterPro" id="IPR006016">
    <property type="entry name" value="UspA"/>
</dbReference>
<accession>A0ABW0LDT2</accession>
<comment type="caution">
    <text evidence="3">The sequence shown here is derived from an EMBL/GenBank/DDBJ whole genome shotgun (WGS) entry which is preliminary data.</text>
</comment>
<proteinExistence type="inferred from homology"/>
<keyword evidence="4" id="KW-1185">Reference proteome</keyword>
<evidence type="ECO:0000256" key="1">
    <source>
        <dbReference type="ARBA" id="ARBA00008791"/>
    </source>
</evidence>
<organism evidence="3 4">
    <name type="scientific">Massilia niabensis</name>
    <dbReference type="NCBI Taxonomy" id="544910"/>
    <lineage>
        <taxon>Bacteria</taxon>
        <taxon>Pseudomonadati</taxon>
        <taxon>Pseudomonadota</taxon>
        <taxon>Betaproteobacteria</taxon>
        <taxon>Burkholderiales</taxon>
        <taxon>Oxalobacteraceae</taxon>
        <taxon>Telluria group</taxon>
        <taxon>Massilia</taxon>
    </lineage>
</organism>
<gene>
    <name evidence="3" type="ORF">ACFPN5_24140</name>
</gene>
<dbReference type="RefSeq" id="WP_379786395.1">
    <property type="nucleotide sequence ID" value="NZ_JBHSMU010000019.1"/>
</dbReference>
<dbReference type="EMBL" id="JBHSMU010000019">
    <property type="protein sequence ID" value="MFC5462908.1"/>
    <property type="molecule type" value="Genomic_DNA"/>
</dbReference>
<sequence length="145" mass="15608">MFKRILLPTDGSELSAHAVLAGVRFAKETGAELVGMTALPDFKTFTANADMLESTEDEYLAASEARGNQQLAVVANAAREAGVPFTTELVRSDQPYEAILQAARQRGCDLIIMASHGRRGISGMLLGSETQKVLVHSAIPVMVYR</sequence>
<dbReference type="Proteomes" id="UP001596050">
    <property type="component" value="Unassembled WGS sequence"/>
</dbReference>
<dbReference type="CDD" id="cd00293">
    <property type="entry name" value="USP-like"/>
    <property type="match status" value="1"/>
</dbReference>
<feature type="domain" description="UspA" evidence="2">
    <location>
        <begin position="1"/>
        <end position="145"/>
    </location>
</feature>
<dbReference type="Pfam" id="PF00582">
    <property type="entry name" value="Usp"/>
    <property type="match status" value="1"/>
</dbReference>
<dbReference type="SUPFAM" id="SSF52402">
    <property type="entry name" value="Adenine nucleotide alpha hydrolases-like"/>
    <property type="match status" value="1"/>
</dbReference>
<dbReference type="PANTHER" id="PTHR46268:SF15">
    <property type="entry name" value="UNIVERSAL STRESS PROTEIN HP_0031"/>
    <property type="match status" value="1"/>
</dbReference>
<dbReference type="PRINTS" id="PR01438">
    <property type="entry name" value="UNVRSLSTRESS"/>
</dbReference>
<dbReference type="InterPro" id="IPR014729">
    <property type="entry name" value="Rossmann-like_a/b/a_fold"/>
</dbReference>